<dbReference type="SFLD" id="SFLDS00029">
    <property type="entry name" value="Radical_SAM"/>
    <property type="match status" value="1"/>
</dbReference>
<evidence type="ECO:0000256" key="9">
    <source>
        <dbReference type="RuleBase" id="RU364116"/>
    </source>
</evidence>
<dbReference type="eggNOG" id="COG0635">
    <property type="taxonomic scope" value="Bacteria"/>
</dbReference>
<dbReference type="RefSeq" id="WP_013121291.1">
    <property type="nucleotide sequence ID" value="NC_014152.1"/>
</dbReference>
<evidence type="ECO:0000256" key="1">
    <source>
        <dbReference type="ARBA" id="ARBA00006100"/>
    </source>
</evidence>
<organism evidence="11 12">
    <name type="scientific">Thermincola potens (strain JR)</name>
    <dbReference type="NCBI Taxonomy" id="635013"/>
    <lineage>
        <taxon>Bacteria</taxon>
        <taxon>Bacillati</taxon>
        <taxon>Bacillota</taxon>
        <taxon>Clostridia</taxon>
        <taxon>Eubacteriales</taxon>
        <taxon>Thermincolaceae</taxon>
        <taxon>Thermincola</taxon>
    </lineage>
</organism>
<keyword evidence="12" id="KW-1185">Reference proteome</keyword>
<evidence type="ECO:0000256" key="4">
    <source>
        <dbReference type="ARBA" id="ARBA00022691"/>
    </source>
</evidence>
<dbReference type="InterPro" id="IPR006638">
    <property type="entry name" value="Elp3/MiaA/NifB-like_rSAM"/>
</dbReference>
<keyword evidence="6 9" id="KW-0408">Iron</keyword>
<dbReference type="Pfam" id="PF04055">
    <property type="entry name" value="Radical_SAM"/>
    <property type="match status" value="1"/>
</dbReference>
<evidence type="ECO:0000256" key="5">
    <source>
        <dbReference type="ARBA" id="ARBA00022723"/>
    </source>
</evidence>
<dbReference type="GO" id="GO:0006779">
    <property type="term" value="P:porphyrin-containing compound biosynthetic process"/>
    <property type="evidence" value="ECO:0007669"/>
    <property type="project" value="InterPro"/>
</dbReference>
<protein>
    <recommendedName>
        <fullName evidence="2 9">Heme chaperone HemW</fullName>
    </recommendedName>
</protein>
<evidence type="ECO:0000256" key="3">
    <source>
        <dbReference type="ARBA" id="ARBA00022617"/>
    </source>
</evidence>
<keyword evidence="3 9" id="KW-0349">Heme</keyword>
<dbReference type="Gene3D" id="3.20.20.70">
    <property type="entry name" value="Aldolase class I"/>
    <property type="match status" value="1"/>
</dbReference>
<keyword evidence="9" id="KW-0004">4Fe-4S</keyword>
<dbReference type="EMBL" id="CP002028">
    <property type="protein sequence ID" value="ADG83293.1"/>
    <property type="molecule type" value="Genomic_DNA"/>
</dbReference>
<evidence type="ECO:0000256" key="6">
    <source>
        <dbReference type="ARBA" id="ARBA00023004"/>
    </source>
</evidence>
<sequence length="378" mass="42222">MAIGLYIHVPFCVKKCNYCDFISYPYDAGLTASYVSALLKEIELYGQQLSGKDKELASVYIGGGTPSLLSVPQLEAVFGNLGSFFDYVPGAEVTVEANPGTLDREKLNNWKAFGCNRLSIGIQSMNDSLLRFLGRIHRADEAAHAFYLAREAGFDNINIDLIFGIPGQGMHDWSDTLRRVLELGPEHISAYGLKIEEGTPLARLQAEGQLPPGDEDLEVEMYFHTIDTLRAAGYEHYEISNFCRPGKASAHNLRYWANKEYLGLGPAAHSYLHGERFSNRPGLNEYCTALNDGLLPVAERNPVDRHGEISETIFLGLRLINGLNLKDFRQRFGQSIEELFPAALDKLERLGLVEKRDVFLRLTRKGLPLANEVFAEFV</sequence>
<dbReference type="AlphaFoldDB" id="D5XAT9"/>
<comment type="subcellular location">
    <subcellularLocation>
        <location evidence="9">Cytoplasm</location>
    </subcellularLocation>
</comment>
<feature type="domain" description="Radical SAM core" evidence="10">
    <location>
        <begin position="1"/>
        <end position="235"/>
    </location>
</feature>
<dbReference type="KEGG" id="tjr:TherJR_2454"/>
<gene>
    <name evidence="11" type="ordered locus">TherJR_2454</name>
</gene>
<evidence type="ECO:0000313" key="11">
    <source>
        <dbReference type="EMBL" id="ADG83293.1"/>
    </source>
</evidence>
<evidence type="ECO:0000313" key="12">
    <source>
        <dbReference type="Proteomes" id="UP000002377"/>
    </source>
</evidence>
<dbReference type="SFLD" id="SFLDF00562">
    <property type="entry name" value="HemN-like__clustered_with_heat"/>
    <property type="match status" value="1"/>
</dbReference>
<keyword evidence="11" id="KW-0560">Oxidoreductase</keyword>
<dbReference type="HOGENOM" id="CLU_027579_1_1_9"/>
<comment type="similarity">
    <text evidence="1">Belongs to the anaerobic coproporphyrinogen-III oxidase family. HemW subfamily.</text>
</comment>
<dbReference type="PANTHER" id="PTHR13932">
    <property type="entry name" value="COPROPORPHYRINIGEN III OXIDASE"/>
    <property type="match status" value="1"/>
</dbReference>
<keyword evidence="5 9" id="KW-0479">Metal-binding</keyword>
<dbReference type="SUPFAM" id="SSF102114">
    <property type="entry name" value="Radical SAM enzymes"/>
    <property type="match status" value="1"/>
</dbReference>
<dbReference type="SFLD" id="SFLDF00288">
    <property type="entry name" value="HemN-like__clustered_with_nucl"/>
    <property type="match status" value="1"/>
</dbReference>
<dbReference type="GO" id="GO:0004109">
    <property type="term" value="F:coproporphyrinogen oxidase activity"/>
    <property type="evidence" value="ECO:0007669"/>
    <property type="project" value="InterPro"/>
</dbReference>
<keyword evidence="9" id="KW-0963">Cytoplasm</keyword>
<accession>D5XAT9</accession>
<dbReference type="STRING" id="635013.TherJR_2454"/>
<name>D5XAT9_THEPJ</name>
<dbReference type="GO" id="GO:0046872">
    <property type="term" value="F:metal ion binding"/>
    <property type="evidence" value="ECO:0007669"/>
    <property type="project" value="UniProtKB-UniRule"/>
</dbReference>
<dbReference type="PANTHER" id="PTHR13932:SF5">
    <property type="entry name" value="RADICAL S-ADENOSYL METHIONINE DOMAIN-CONTAINING PROTEIN 1, MITOCHONDRIAL"/>
    <property type="match status" value="1"/>
</dbReference>
<keyword evidence="8 9" id="KW-0143">Chaperone</keyword>
<keyword evidence="7 9" id="KW-0411">Iron-sulfur</keyword>
<dbReference type="SFLD" id="SFLDG01082">
    <property type="entry name" value="B12-binding_domain_containing"/>
    <property type="match status" value="1"/>
</dbReference>
<dbReference type="OrthoDB" id="9808022at2"/>
<dbReference type="InterPro" id="IPR007197">
    <property type="entry name" value="rSAM"/>
</dbReference>
<dbReference type="SMART" id="SM00729">
    <property type="entry name" value="Elp3"/>
    <property type="match status" value="1"/>
</dbReference>
<comment type="function">
    <text evidence="9">Probably acts as a heme chaperone, transferring heme to an unknown acceptor. Binds one molecule of heme per monomer, possibly covalently. Binds 1 [4Fe-4S] cluster. The cluster is coordinated with 3 cysteines and an exchangeable S-adenosyl-L-methionine.</text>
</comment>
<keyword evidence="4 9" id="KW-0949">S-adenosyl-L-methionine</keyword>
<proteinExistence type="inferred from homology"/>
<dbReference type="InterPro" id="IPR010723">
    <property type="entry name" value="HemN_C"/>
</dbReference>
<dbReference type="Proteomes" id="UP000002377">
    <property type="component" value="Chromosome"/>
</dbReference>
<evidence type="ECO:0000256" key="8">
    <source>
        <dbReference type="ARBA" id="ARBA00023186"/>
    </source>
</evidence>
<dbReference type="NCBIfam" id="TIGR00539">
    <property type="entry name" value="hemN_rel"/>
    <property type="match status" value="1"/>
</dbReference>
<evidence type="ECO:0000256" key="7">
    <source>
        <dbReference type="ARBA" id="ARBA00023014"/>
    </source>
</evidence>
<dbReference type="Pfam" id="PF06969">
    <property type="entry name" value="HemN_C"/>
    <property type="match status" value="1"/>
</dbReference>
<evidence type="ECO:0000256" key="2">
    <source>
        <dbReference type="ARBA" id="ARBA00017228"/>
    </source>
</evidence>
<dbReference type="GO" id="GO:0005737">
    <property type="term" value="C:cytoplasm"/>
    <property type="evidence" value="ECO:0007669"/>
    <property type="project" value="UniProtKB-SubCell"/>
</dbReference>
<reference evidence="11 12" key="1">
    <citation type="submission" date="2010-05" db="EMBL/GenBank/DDBJ databases">
        <title>Complete sequence of Thermincola sp. JR.</title>
        <authorList>
            <consortium name="US DOE Joint Genome Institute"/>
            <person name="Lucas S."/>
            <person name="Copeland A."/>
            <person name="Lapidus A."/>
            <person name="Cheng J.-F."/>
            <person name="Bruce D."/>
            <person name="Goodwin L."/>
            <person name="Pitluck S."/>
            <person name="Chertkov O."/>
            <person name="Detter J.C."/>
            <person name="Han C."/>
            <person name="Tapia R."/>
            <person name="Land M."/>
            <person name="Hauser L."/>
            <person name="Kyrpides N."/>
            <person name="Mikhailova N."/>
            <person name="Hazen T.C."/>
            <person name="Woyke T."/>
        </authorList>
    </citation>
    <scope>NUCLEOTIDE SEQUENCE [LARGE SCALE GENOMIC DNA]</scope>
    <source>
        <strain evidence="11 12">JR</strain>
    </source>
</reference>
<dbReference type="InterPro" id="IPR058240">
    <property type="entry name" value="rSAM_sf"/>
</dbReference>
<dbReference type="InterPro" id="IPR034505">
    <property type="entry name" value="Coproporphyrinogen-III_oxidase"/>
</dbReference>
<dbReference type="GO" id="GO:0051539">
    <property type="term" value="F:4 iron, 4 sulfur cluster binding"/>
    <property type="evidence" value="ECO:0007669"/>
    <property type="project" value="UniProtKB-UniRule"/>
</dbReference>
<dbReference type="InterPro" id="IPR013785">
    <property type="entry name" value="Aldolase_TIM"/>
</dbReference>
<evidence type="ECO:0000259" key="10">
    <source>
        <dbReference type="PROSITE" id="PS51918"/>
    </source>
</evidence>
<dbReference type="InterPro" id="IPR004559">
    <property type="entry name" value="HemW-like"/>
</dbReference>
<dbReference type="SFLD" id="SFLDG01065">
    <property type="entry name" value="anaerobic_coproporphyrinogen-I"/>
    <property type="match status" value="1"/>
</dbReference>
<dbReference type="PROSITE" id="PS51918">
    <property type="entry name" value="RADICAL_SAM"/>
    <property type="match status" value="1"/>
</dbReference>